<feature type="compositionally biased region" description="Low complexity" evidence="1">
    <location>
        <begin position="79"/>
        <end position="97"/>
    </location>
</feature>
<organism evidence="2">
    <name type="scientific">Lygus hesperus</name>
    <name type="common">Western plant bug</name>
    <dbReference type="NCBI Taxonomy" id="30085"/>
    <lineage>
        <taxon>Eukaryota</taxon>
        <taxon>Metazoa</taxon>
        <taxon>Ecdysozoa</taxon>
        <taxon>Arthropoda</taxon>
        <taxon>Hexapoda</taxon>
        <taxon>Insecta</taxon>
        <taxon>Pterygota</taxon>
        <taxon>Neoptera</taxon>
        <taxon>Paraneoptera</taxon>
        <taxon>Hemiptera</taxon>
        <taxon>Heteroptera</taxon>
        <taxon>Panheteroptera</taxon>
        <taxon>Cimicomorpha</taxon>
        <taxon>Miridae</taxon>
        <taxon>Mirini</taxon>
        <taxon>Lygus</taxon>
    </lineage>
</organism>
<evidence type="ECO:0000313" key="2">
    <source>
        <dbReference type="EMBL" id="JAP99645.1"/>
    </source>
</evidence>
<feature type="region of interest" description="Disordered" evidence="1">
    <location>
        <begin position="77"/>
        <end position="97"/>
    </location>
</feature>
<feature type="non-terminal residue" evidence="2">
    <location>
        <position position="243"/>
    </location>
</feature>
<gene>
    <name evidence="2" type="ORF">g.42138</name>
</gene>
<dbReference type="EMBL" id="GDHC01018983">
    <property type="protein sequence ID" value="JAP99645.1"/>
    <property type="molecule type" value="Transcribed_RNA"/>
</dbReference>
<dbReference type="AlphaFoldDB" id="A0A146KWW0"/>
<reference evidence="2" key="1">
    <citation type="journal article" date="2016" name="Gigascience">
        <title>De novo construction of an expanded transcriptome assembly for the western tarnished plant bug, Lygus hesperus.</title>
        <authorList>
            <person name="Tassone E.E."/>
            <person name="Geib S.M."/>
            <person name="Hall B."/>
            <person name="Fabrick J.A."/>
            <person name="Brent C.S."/>
            <person name="Hull J.J."/>
        </authorList>
    </citation>
    <scope>NUCLEOTIDE SEQUENCE</scope>
</reference>
<protein>
    <submittedName>
        <fullName evidence="2">Uncharacterized protein</fullName>
    </submittedName>
</protein>
<sequence>MVDIYTTLFTEYLLTLHQHLENVQPPTHYQLGSPSHTLYDRYRLRIPGTDVEYHGNDIARLLPLPWFLRSHHGGGGAGTTAATSNSSRQSSHSAANTPPVHVDELLRLFSIGHRELCLLPLFNDDQTTALSTAAAPLPNTSVPYERLFRWILQVLIETCITEAQFLWGFFGGRDDSSCIDAVLDDQATGKPDVWRIPPSLEKFFTASESQNSIGVVGGVRYPPCNSLVSSPIQSSAGTMDTGN</sequence>
<proteinExistence type="predicted"/>
<evidence type="ECO:0000256" key="1">
    <source>
        <dbReference type="SAM" id="MobiDB-lite"/>
    </source>
</evidence>
<accession>A0A146KWW0</accession>
<name>A0A146KWW0_LYGHE</name>